<dbReference type="Pfam" id="PF22643">
    <property type="entry name" value="NagA_N"/>
    <property type="match status" value="1"/>
</dbReference>
<evidence type="ECO:0000259" key="6">
    <source>
        <dbReference type="Pfam" id="PF01979"/>
    </source>
</evidence>
<keyword evidence="8" id="KW-1185">Reference proteome</keyword>
<keyword evidence="2" id="KW-0479">Metal-binding</keyword>
<dbReference type="Gene3D" id="2.30.40.10">
    <property type="entry name" value="Urease, subunit C, domain 1"/>
    <property type="match status" value="1"/>
</dbReference>
<evidence type="ECO:0000256" key="5">
    <source>
        <dbReference type="PIRNR" id="PIRNR038994"/>
    </source>
</evidence>
<keyword evidence="4 5" id="KW-0119">Carbohydrate metabolism</keyword>
<dbReference type="InterPro" id="IPR032466">
    <property type="entry name" value="Metal_Hydrolase"/>
</dbReference>
<organism evidence="7 8">
    <name type="scientific">Mucilaginibacter ximonensis</name>
    <dbReference type="NCBI Taxonomy" id="538021"/>
    <lineage>
        <taxon>Bacteria</taxon>
        <taxon>Pseudomonadati</taxon>
        <taxon>Bacteroidota</taxon>
        <taxon>Sphingobacteriia</taxon>
        <taxon>Sphingobacteriales</taxon>
        <taxon>Sphingobacteriaceae</taxon>
        <taxon>Mucilaginibacter</taxon>
    </lineage>
</organism>
<evidence type="ECO:0000313" key="8">
    <source>
        <dbReference type="Proteomes" id="UP001597557"/>
    </source>
</evidence>
<dbReference type="EMBL" id="JBHUPD010000004">
    <property type="protein sequence ID" value="MFD2874646.1"/>
    <property type="molecule type" value="Genomic_DNA"/>
</dbReference>
<dbReference type="Gene3D" id="3.20.20.140">
    <property type="entry name" value="Metal-dependent hydrolases"/>
    <property type="match status" value="1"/>
</dbReference>
<evidence type="ECO:0000256" key="1">
    <source>
        <dbReference type="ARBA" id="ARBA00010716"/>
    </source>
</evidence>
<dbReference type="SUPFAM" id="SSF51338">
    <property type="entry name" value="Composite domain of metallo-dependent hydrolases"/>
    <property type="match status" value="1"/>
</dbReference>
<evidence type="ECO:0000256" key="4">
    <source>
        <dbReference type="ARBA" id="ARBA00023277"/>
    </source>
</evidence>
<dbReference type="RefSeq" id="WP_377189721.1">
    <property type="nucleotide sequence ID" value="NZ_JBHUPD010000004.1"/>
</dbReference>
<name>A0ABW5YH52_9SPHI</name>
<evidence type="ECO:0000256" key="2">
    <source>
        <dbReference type="ARBA" id="ARBA00022723"/>
    </source>
</evidence>
<dbReference type="SUPFAM" id="SSF51556">
    <property type="entry name" value="Metallo-dependent hydrolases"/>
    <property type="match status" value="1"/>
</dbReference>
<protein>
    <submittedName>
        <fullName evidence="7">N-acetylglucosamine-6-phosphate deacetylase</fullName>
        <ecNumber evidence="7">3.5.1.25</ecNumber>
    </submittedName>
</protein>
<gene>
    <name evidence="7" type="primary">nagA</name>
    <name evidence="7" type="ORF">ACFS5N_19330</name>
</gene>
<dbReference type="EC" id="3.5.1.25" evidence="7"/>
<evidence type="ECO:0000256" key="3">
    <source>
        <dbReference type="ARBA" id="ARBA00022801"/>
    </source>
</evidence>
<dbReference type="PANTHER" id="PTHR11113">
    <property type="entry name" value="N-ACETYLGLUCOSAMINE-6-PHOSPHATE DEACETYLASE"/>
    <property type="match status" value="1"/>
</dbReference>
<dbReference type="Pfam" id="PF01979">
    <property type="entry name" value="Amidohydro_1"/>
    <property type="match status" value="1"/>
</dbReference>
<dbReference type="InterPro" id="IPR011059">
    <property type="entry name" value="Metal-dep_hydrolase_composite"/>
</dbReference>
<dbReference type="PANTHER" id="PTHR11113:SF14">
    <property type="entry name" value="N-ACETYLGLUCOSAMINE-6-PHOSPHATE DEACETYLASE"/>
    <property type="match status" value="1"/>
</dbReference>
<accession>A0ABW5YH52</accession>
<comment type="similarity">
    <text evidence="1 5">Belongs to the metallo-dependent hydrolases superfamily. NagA family.</text>
</comment>
<proteinExistence type="inferred from homology"/>
<dbReference type="PIRSF" id="PIRSF038994">
    <property type="entry name" value="NagA"/>
    <property type="match status" value="1"/>
</dbReference>
<keyword evidence="3 5" id="KW-0378">Hydrolase</keyword>
<dbReference type="GO" id="GO:0008448">
    <property type="term" value="F:N-acetylglucosamine-6-phosphate deacetylase activity"/>
    <property type="evidence" value="ECO:0007669"/>
    <property type="project" value="UniProtKB-EC"/>
</dbReference>
<feature type="domain" description="Amidohydrolase-related" evidence="6">
    <location>
        <begin position="52"/>
        <end position="367"/>
    </location>
</feature>
<dbReference type="InterPro" id="IPR003764">
    <property type="entry name" value="GlcNAc_6-P_deAcase"/>
</dbReference>
<comment type="caution">
    <text evidence="7">The sequence shown here is derived from an EMBL/GenBank/DDBJ whole genome shotgun (WGS) entry which is preliminary data.</text>
</comment>
<reference evidence="8" key="1">
    <citation type="journal article" date="2019" name="Int. J. Syst. Evol. Microbiol.">
        <title>The Global Catalogue of Microorganisms (GCM) 10K type strain sequencing project: providing services to taxonomists for standard genome sequencing and annotation.</title>
        <authorList>
            <consortium name="The Broad Institute Genomics Platform"/>
            <consortium name="The Broad Institute Genome Sequencing Center for Infectious Disease"/>
            <person name="Wu L."/>
            <person name="Ma J."/>
        </authorList>
    </citation>
    <scope>NUCLEOTIDE SEQUENCE [LARGE SCALE GENOMIC DNA]</scope>
    <source>
        <strain evidence="8">KCTC 22437</strain>
    </source>
</reference>
<dbReference type="InterPro" id="IPR006680">
    <property type="entry name" value="Amidohydro-rel"/>
</dbReference>
<dbReference type="NCBIfam" id="TIGR00221">
    <property type="entry name" value="nagA"/>
    <property type="match status" value="1"/>
</dbReference>
<evidence type="ECO:0000313" key="7">
    <source>
        <dbReference type="EMBL" id="MFD2874646.1"/>
    </source>
</evidence>
<sequence>MKTALHNLRLITDGMIATSKAVIIENDKIVDIIADAQLPADVKQIDLQNNYLAPGLIDLQIYGSGSPLFFGGNPSAAALAQMEQSLLAQGCTGFLATIATNTDDVVARGIDAALQHWDNRLGNFWGLHLEGPFLNSERCGAHPPALIKKATLTLVKGWVEKAKGLIKMITIAPELQDADVIEYLHAQGIVLSSGHSNATYTEGKVFLNKPIQAVTHLFNAMPPMHHRNPGYIPAIFEERPFTSIVVDGIHVDPVMVRLAKRELTDKLFLITDAVTESDQGTYQHKFKGDRYVMPDGTLSGSSLSMLKAVQNCVELVDIDLPEAVNMASLYPAQLVGAANRGQINKGCVADLIVFDDDFNIHHVILGGLIKTT</sequence>
<dbReference type="Proteomes" id="UP001597557">
    <property type="component" value="Unassembled WGS sequence"/>
</dbReference>